<organism evidence="5 6">
    <name type="scientific">Tengunoibacter tsumagoiensis</name>
    <dbReference type="NCBI Taxonomy" id="2014871"/>
    <lineage>
        <taxon>Bacteria</taxon>
        <taxon>Bacillati</taxon>
        <taxon>Chloroflexota</taxon>
        <taxon>Ktedonobacteria</taxon>
        <taxon>Ktedonobacterales</taxon>
        <taxon>Dictyobacteraceae</taxon>
        <taxon>Tengunoibacter</taxon>
    </lineage>
</organism>
<dbReference type="PANTHER" id="PTHR30231:SF4">
    <property type="entry name" value="PROTEIN NEN2"/>
    <property type="match status" value="1"/>
</dbReference>
<evidence type="ECO:0000313" key="5">
    <source>
        <dbReference type="EMBL" id="GCE11631.1"/>
    </source>
</evidence>
<gene>
    <name evidence="5" type="ORF">KTT_14900</name>
</gene>
<evidence type="ECO:0000313" key="6">
    <source>
        <dbReference type="Proteomes" id="UP000287352"/>
    </source>
</evidence>
<keyword evidence="2" id="KW-0378">Hydrolase</keyword>
<name>A0A401ZXQ8_9CHLR</name>
<dbReference type="OrthoDB" id="9803913at2"/>
<dbReference type="PANTHER" id="PTHR30231">
    <property type="entry name" value="DNA POLYMERASE III SUBUNIT EPSILON"/>
    <property type="match status" value="1"/>
</dbReference>
<proteinExistence type="predicted"/>
<comment type="caution">
    <text evidence="5">The sequence shown here is derived from an EMBL/GenBank/DDBJ whole genome shotgun (WGS) entry which is preliminary data.</text>
</comment>
<dbReference type="Pfam" id="PF00929">
    <property type="entry name" value="RNase_T"/>
    <property type="match status" value="1"/>
</dbReference>
<dbReference type="SUPFAM" id="SSF53098">
    <property type="entry name" value="Ribonuclease H-like"/>
    <property type="match status" value="1"/>
</dbReference>
<accession>A0A401ZXQ8</accession>
<dbReference type="InterPro" id="IPR013520">
    <property type="entry name" value="Ribonucl_H"/>
</dbReference>
<evidence type="ECO:0000256" key="1">
    <source>
        <dbReference type="ARBA" id="ARBA00022722"/>
    </source>
</evidence>
<dbReference type="Proteomes" id="UP000287352">
    <property type="component" value="Unassembled WGS sequence"/>
</dbReference>
<evidence type="ECO:0000256" key="3">
    <source>
        <dbReference type="ARBA" id="ARBA00022839"/>
    </source>
</evidence>
<dbReference type="InterPro" id="IPR036397">
    <property type="entry name" value="RNaseH_sf"/>
</dbReference>
<dbReference type="AlphaFoldDB" id="A0A401ZXQ8"/>
<dbReference type="RefSeq" id="WP_126579319.1">
    <property type="nucleotide sequence ID" value="NZ_BIFR01000001.1"/>
</dbReference>
<evidence type="ECO:0000256" key="2">
    <source>
        <dbReference type="ARBA" id="ARBA00022801"/>
    </source>
</evidence>
<dbReference type="InterPro" id="IPR012337">
    <property type="entry name" value="RNaseH-like_sf"/>
</dbReference>
<dbReference type="CDD" id="cd06127">
    <property type="entry name" value="DEDDh"/>
    <property type="match status" value="1"/>
</dbReference>
<dbReference type="GO" id="GO:0008408">
    <property type="term" value="F:3'-5' exonuclease activity"/>
    <property type="evidence" value="ECO:0007669"/>
    <property type="project" value="TreeGrafter"/>
</dbReference>
<evidence type="ECO:0000259" key="4">
    <source>
        <dbReference type="SMART" id="SM00479"/>
    </source>
</evidence>
<dbReference type="GO" id="GO:0003676">
    <property type="term" value="F:nucleic acid binding"/>
    <property type="evidence" value="ECO:0007669"/>
    <property type="project" value="InterPro"/>
</dbReference>
<keyword evidence="1" id="KW-0540">Nuclease</keyword>
<keyword evidence="6" id="KW-1185">Reference proteome</keyword>
<protein>
    <recommendedName>
        <fullName evidence="4">Exonuclease domain-containing protein</fullName>
    </recommendedName>
</protein>
<keyword evidence="3" id="KW-0269">Exonuclease</keyword>
<reference evidence="6" key="1">
    <citation type="submission" date="2018-12" db="EMBL/GenBank/DDBJ databases">
        <title>Tengunoibacter tsumagoiensis gen. nov., sp. nov., Dictyobacter kobayashii sp. nov., D. alpinus sp. nov., and D. joshuensis sp. nov. and description of Dictyobacteraceae fam. nov. within the order Ktedonobacterales isolated from Tengu-no-mugimeshi.</title>
        <authorList>
            <person name="Wang C.M."/>
            <person name="Zheng Y."/>
            <person name="Sakai Y."/>
            <person name="Toyoda A."/>
            <person name="Minakuchi Y."/>
            <person name="Abe K."/>
            <person name="Yokota A."/>
            <person name="Yabe S."/>
        </authorList>
    </citation>
    <scope>NUCLEOTIDE SEQUENCE [LARGE SCALE GENOMIC DNA]</scope>
    <source>
        <strain evidence="6">Uno3</strain>
    </source>
</reference>
<dbReference type="Gene3D" id="3.30.420.10">
    <property type="entry name" value="Ribonuclease H-like superfamily/Ribonuclease H"/>
    <property type="match status" value="1"/>
</dbReference>
<dbReference type="EMBL" id="BIFR01000001">
    <property type="protein sequence ID" value="GCE11631.1"/>
    <property type="molecule type" value="Genomic_DNA"/>
</dbReference>
<dbReference type="SMART" id="SM00479">
    <property type="entry name" value="EXOIII"/>
    <property type="match status" value="1"/>
</dbReference>
<sequence length="389" mass="42994">MIHSQQTPQELFWSAWQQQQMPRLYPSFSLGNYCADFAHPDTRTILEITRLAPDTLRDQVKRAGWQIVSLPEREIITNVQGAVKRIANLLANKAVYLQKKSETAPRLQAVSVPSPLPPSLSQPLADPLLAPMTATKSPSAQVPPPPLPILRPTTKQTVSPFMTTKQTVSPLMTTKQASSIRPCPRCGAPLRKPELPCPSCQDQPSSTTKSVSAIAWARTLMQRDDWVVIDTETTGLTRDDEIVEIAIVGSKGQILVDTLIRPLQRIPLEASAVHHIYDADVKGAPTFAQLWPQIAPHFEGLVLAYNAQFDIRLLRQTLGQSALALPSLMTHDCIMKRYASYQKDCYGSGQPRQSLKHACTHFGIKPGVHRALGDTIAAWEVVKKLSELA</sequence>
<feature type="domain" description="Exonuclease" evidence="4">
    <location>
        <begin position="225"/>
        <end position="389"/>
    </location>
</feature>